<evidence type="ECO:0000313" key="7">
    <source>
        <dbReference type="Proteomes" id="UP001065682"/>
    </source>
</evidence>
<dbReference type="InterPro" id="IPR011256">
    <property type="entry name" value="Reg_factor_effector_dom_sf"/>
</dbReference>
<dbReference type="Gene3D" id="1.10.1660.10">
    <property type="match status" value="1"/>
</dbReference>
<keyword evidence="2" id="KW-0805">Transcription regulation</keyword>
<dbReference type="Gene3D" id="3.20.80.10">
    <property type="entry name" value="Regulatory factor, effector binding domain"/>
    <property type="match status" value="1"/>
</dbReference>
<evidence type="ECO:0000259" key="5">
    <source>
        <dbReference type="PROSITE" id="PS50937"/>
    </source>
</evidence>
<dbReference type="InterPro" id="IPR009061">
    <property type="entry name" value="DNA-bd_dom_put_sf"/>
</dbReference>
<dbReference type="SUPFAM" id="SSF55136">
    <property type="entry name" value="Probable bacterial effector-binding domain"/>
    <property type="match status" value="1"/>
</dbReference>
<dbReference type="Pfam" id="PF06445">
    <property type="entry name" value="GyrI-like"/>
    <property type="match status" value="1"/>
</dbReference>
<proteinExistence type="predicted"/>
<dbReference type="SUPFAM" id="SSF46955">
    <property type="entry name" value="Putative DNA-binding domain"/>
    <property type="match status" value="1"/>
</dbReference>
<dbReference type="SMART" id="SM00422">
    <property type="entry name" value="HTH_MERR"/>
    <property type="match status" value="1"/>
</dbReference>
<gene>
    <name evidence="6" type="ORF">FKB36_01850</name>
</gene>
<dbReference type="RefSeq" id="WP_261596326.1">
    <property type="nucleotide sequence ID" value="NZ_VHLL01000001.1"/>
</dbReference>
<dbReference type="CDD" id="cd01107">
    <property type="entry name" value="HTH_BmrR"/>
    <property type="match status" value="1"/>
</dbReference>
<keyword evidence="1" id="KW-0678">Repressor</keyword>
<dbReference type="PROSITE" id="PS50937">
    <property type="entry name" value="HTH_MERR_2"/>
    <property type="match status" value="1"/>
</dbReference>
<dbReference type="GO" id="GO:0003700">
    <property type="term" value="F:DNA-binding transcription factor activity"/>
    <property type="evidence" value="ECO:0007669"/>
    <property type="project" value="InterPro"/>
</dbReference>
<dbReference type="EMBL" id="VHLL01000001">
    <property type="protein sequence ID" value="MCT8336273.1"/>
    <property type="molecule type" value="Genomic_DNA"/>
</dbReference>
<reference evidence="6" key="1">
    <citation type="submission" date="2019-06" db="EMBL/GenBank/DDBJ databases">
        <title>Methanoculleus strain from Tamsui River, Taipei, Taiwan.</title>
        <authorList>
            <person name="You Y.-T."/>
            <person name="Chen S.-C."/>
            <person name="Lai S.-J."/>
            <person name="Lee Y.-C."/>
            <person name="Lai M.-C."/>
        </authorList>
    </citation>
    <scope>NUCLEOTIDE SEQUENCE</scope>
    <source>
        <strain evidence="6">Afa-1</strain>
    </source>
</reference>
<comment type="caution">
    <text evidence="6">The sequence shown here is derived from an EMBL/GenBank/DDBJ whole genome shotgun (WGS) entry which is preliminary data.</text>
</comment>
<keyword evidence="4" id="KW-0804">Transcription</keyword>
<evidence type="ECO:0000313" key="6">
    <source>
        <dbReference type="EMBL" id="MCT8336273.1"/>
    </source>
</evidence>
<dbReference type="AlphaFoldDB" id="A0A9E4ZIT3"/>
<accession>A0A9E4ZIT3</accession>
<evidence type="ECO:0000256" key="4">
    <source>
        <dbReference type="ARBA" id="ARBA00023163"/>
    </source>
</evidence>
<organism evidence="6 7">
    <name type="scientific">Methanoculleus formosensis</name>
    <dbReference type="NCBI Taxonomy" id="2590886"/>
    <lineage>
        <taxon>Archaea</taxon>
        <taxon>Methanobacteriati</taxon>
        <taxon>Methanobacteriota</taxon>
        <taxon>Stenosarchaea group</taxon>
        <taxon>Methanomicrobia</taxon>
        <taxon>Methanomicrobiales</taxon>
        <taxon>Methanomicrobiaceae</taxon>
        <taxon>Methanoculleus</taxon>
    </lineage>
</organism>
<dbReference type="InterPro" id="IPR010499">
    <property type="entry name" value="AraC_E-bd"/>
</dbReference>
<dbReference type="PANTHER" id="PTHR30204">
    <property type="entry name" value="REDOX-CYCLING DRUG-SENSING TRANSCRIPTIONAL ACTIVATOR SOXR"/>
    <property type="match status" value="1"/>
</dbReference>
<dbReference type="Proteomes" id="UP001065682">
    <property type="component" value="Unassembled WGS sequence"/>
</dbReference>
<dbReference type="Pfam" id="PF13411">
    <property type="entry name" value="MerR_1"/>
    <property type="match status" value="1"/>
</dbReference>
<dbReference type="PANTHER" id="PTHR30204:SF69">
    <property type="entry name" value="MERR-FAMILY TRANSCRIPTIONAL REGULATOR"/>
    <property type="match status" value="1"/>
</dbReference>
<sequence length="286" mass="32500">MPTDQLPIGTFSRITHLSQKALRLYDERGLLVPAARDICTGYRYYTYVQVERGIRIRHLLWLGFGLSEVEEILEARERGDAGAIREHIAERLAATEREVGRLHVIAEALQRQKQDPLNGELSMSITEPLIKDIPTQRVLSRREKGVYHEAIPRMIRELFTYVCPEDGRQPAARIAGPVMFICHDEEYRETDADIEVVIPITGPVTLDGGSVEVRTLPGGRFFSVLHTGPYPGVGKAYERLFTAMNERRLMLVGPSRELYLNDPDEVREEELLTEVQFPVQEIPPSP</sequence>
<dbReference type="InterPro" id="IPR000551">
    <property type="entry name" value="MerR-type_HTH_dom"/>
</dbReference>
<dbReference type="GO" id="GO:0003677">
    <property type="term" value="F:DNA binding"/>
    <property type="evidence" value="ECO:0007669"/>
    <property type="project" value="UniProtKB-KW"/>
</dbReference>
<evidence type="ECO:0000256" key="2">
    <source>
        <dbReference type="ARBA" id="ARBA00023015"/>
    </source>
</evidence>
<dbReference type="InterPro" id="IPR029442">
    <property type="entry name" value="GyrI-like"/>
</dbReference>
<name>A0A9E4ZIT3_9EURY</name>
<keyword evidence="7" id="KW-1185">Reference proteome</keyword>
<evidence type="ECO:0000256" key="1">
    <source>
        <dbReference type="ARBA" id="ARBA00022491"/>
    </source>
</evidence>
<dbReference type="InterPro" id="IPR047057">
    <property type="entry name" value="MerR_fam"/>
</dbReference>
<dbReference type="SMART" id="SM00871">
    <property type="entry name" value="AraC_E_bind"/>
    <property type="match status" value="1"/>
</dbReference>
<evidence type="ECO:0000256" key="3">
    <source>
        <dbReference type="ARBA" id="ARBA00023125"/>
    </source>
</evidence>
<protein>
    <submittedName>
        <fullName evidence="6">MerR family transcriptional regulator</fullName>
    </submittedName>
</protein>
<keyword evidence="3" id="KW-0238">DNA-binding</keyword>
<feature type="domain" description="HTH merR-type" evidence="5">
    <location>
        <begin position="5"/>
        <end position="75"/>
    </location>
</feature>